<gene>
    <name evidence="4" type="ORF">GCM10010916_40060</name>
</gene>
<comment type="caution">
    <text evidence="4">The sequence shown here is derived from an EMBL/GenBank/DDBJ whole genome shotgun (WGS) entry which is preliminary data.</text>
</comment>
<evidence type="ECO:0000313" key="4">
    <source>
        <dbReference type="EMBL" id="GGG19209.1"/>
    </source>
</evidence>
<name>A0A917G231_9BACL</name>
<dbReference type="GO" id="GO:0000166">
    <property type="term" value="F:nucleotide binding"/>
    <property type="evidence" value="ECO:0007669"/>
    <property type="project" value="InterPro"/>
</dbReference>
<keyword evidence="5" id="KW-1185">Reference proteome</keyword>
<feature type="domain" description="GFO/IDH/MocA-like oxidoreductase" evidence="3">
    <location>
        <begin position="129"/>
        <end position="255"/>
    </location>
</feature>
<dbReference type="Pfam" id="PF22725">
    <property type="entry name" value="GFO_IDH_MocA_C3"/>
    <property type="match status" value="1"/>
</dbReference>
<dbReference type="Pfam" id="PF01408">
    <property type="entry name" value="GFO_IDH_MocA"/>
    <property type="match status" value="1"/>
</dbReference>
<sequence>MLSVALLSKWHVHWVDYMNEALQNPDIEIVRIWDEDPVRGEAWAKDLGVRFEEELDRLLADPDIDAVVITTPTNMHRDLIIKAAESGKHIFTEKVLAFTVEDCRAIYDAVERNNVELMVSMPRLVEPYYLYAQEAVNEGLLGELNTVRFRVAHDGAVSTEQHPEGWLPQHFYDPVLCGGGAFIDLGAHPIYLTNRLGGRAKSVSAHFVIPEGYEVDVHALATVEYESGALGILETGFTSGANFFQMELHGTKGSIMIEDGHARQKMAGGQWEEVNLPGRLPMPMEQWAMAIQGEYKPEIRKQDAILLTLINEAAAESWRSGRKIELSSILGE</sequence>
<dbReference type="RefSeq" id="WP_188532848.1">
    <property type="nucleotide sequence ID" value="NZ_BMGR01000015.1"/>
</dbReference>
<evidence type="ECO:0000259" key="2">
    <source>
        <dbReference type="Pfam" id="PF01408"/>
    </source>
</evidence>
<reference evidence="4" key="2">
    <citation type="submission" date="2020-09" db="EMBL/GenBank/DDBJ databases">
        <authorList>
            <person name="Sun Q."/>
            <person name="Zhou Y."/>
        </authorList>
    </citation>
    <scope>NUCLEOTIDE SEQUENCE</scope>
    <source>
        <strain evidence="4">CGMCC 1.12987</strain>
    </source>
</reference>
<dbReference type="Proteomes" id="UP000644756">
    <property type="component" value="Unassembled WGS sequence"/>
</dbReference>
<organism evidence="4 5">
    <name type="scientific">Paenibacillus abyssi</name>
    <dbReference type="NCBI Taxonomy" id="1340531"/>
    <lineage>
        <taxon>Bacteria</taxon>
        <taxon>Bacillati</taxon>
        <taxon>Bacillota</taxon>
        <taxon>Bacilli</taxon>
        <taxon>Bacillales</taxon>
        <taxon>Paenibacillaceae</taxon>
        <taxon>Paenibacillus</taxon>
    </lineage>
</organism>
<accession>A0A917G231</accession>
<dbReference type="SUPFAM" id="SSF51735">
    <property type="entry name" value="NAD(P)-binding Rossmann-fold domains"/>
    <property type="match status" value="1"/>
</dbReference>
<dbReference type="InterPro" id="IPR036291">
    <property type="entry name" value="NAD(P)-bd_dom_sf"/>
</dbReference>
<dbReference type="InterPro" id="IPR000683">
    <property type="entry name" value="Gfo/Idh/MocA-like_OxRdtase_N"/>
</dbReference>
<dbReference type="PANTHER" id="PTHR43818">
    <property type="entry name" value="BCDNA.GH03377"/>
    <property type="match status" value="1"/>
</dbReference>
<dbReference type="GO" id="GO:0016491">
    <property type="term" value="F:oxidoreductase activity"/>
    <property type="evidence" value="ECO:0007669"/>
    <property type="project" value="UniProtKB-KW"/>
</dbReference>
<dbReference type="PANTHER" id="PTHR43818:SF11">
    <property type="entry name" value="BCDNA.GH03377"/>
    <property type="match status" value="1"/>
</dbReference>
<evidence type="ECO:0000259" key="3">
    <source>
        <dbReference type="Pfam" id="PF22725"/>
    </source>
</evidence>
<proteinExistence type="predicted"/>
<dbReference type="Gene3D" id="3.40.50.720">
    <property type="entry name" value="NAD(P)-binding Rossmann-like Domain"/>
    <property type="match status" value="1"/>
</dbReference>
<reference evidence="4" key="1">
    <citation type="journal article" date="2014" name="Int. J. Syst. Evol. Microbiol.">
        <title>Complete genome sequence of Corynebacterium casei LMG S-19264T (=DSM 44701T), isolated from a smear-ripened cheese.</title>
        <authorList>
            <consortium name="US DOE Joint Genome Institute (JGI-PGF)"/>
            <person name="Walter F."/>
            <person name="Albersmeier A."/>
            <person name="Kalinowski J."/>
            <person name="Ruckert C."/>
        </authorList>
    </citation>
    <scope>NUCLEOTIDE SEQUENCE</scope>
    <source>
        <strain evidence="4">CGMCC 1.12987</strain>
    </source>
</reference>
<dbReference type="EMBL" id="BMGR01000015">
    <property type="protein sequence ID" value="GGG19209.1"/>
    <property type="molecule type" value="Genomic_DNA"/>
</dbReference>
<feature type="domain" description="Gfo/Idh/MocA-like oxidoreductase N-terminal" evidence="2">
    <location>
        <begin position="19"/>
        <end position="119"/>
    </location>
</feature>
<evidence type="ECO:0000256" key="1">
    <source>
        <dbReference type="ARBA" id="ARBA00023002"/>
    </source>
</evidence>
<keyword evidence="1" id="KW-0560">Oxidoreductase</keyword>
<dbReference type="InterPro" id="IPR050463">
    <property type="entry name" value="Gfo/Idh/MocA_oxidrdct_glycsds"/>
</dbReference>
<evidence type="ECO:0000313" key="5">
    <source>
        <dbReference type="Proteomes" id="UP000644756"/>
    </source>
</evidence>
<dbReference type="InterPro" id="IPR055170">
    <property type="entry name" value="GFO_IDH_MocA-like_dom"/>
</dbReference>
<protein>
    <submittedName>
        <fullName evidence="4">Dehydrogenase</fullName>
    </submittedName>
</protein>
<dbReference type="SUPFAM" id="SSF55347">
    <property type="entry name" value="Glyceraldehyde-3-phosphate dehydrogenase-like, C-terminal domain"/>
    <property type="match status" value="1"/>
</dbReference>
<dbReference type="Gene3D" id="3.30.360.10">
    <property type="entry name" value="Dihydrodipicolinate Reductase, domain 2"/>
    <property type="match status" value="1"/>
</dbReference>
<dbReference type="AlphaFoldDB" id="A0A917G231"/>